<dbReference type="Proteomes" id="UP000293925">
    <property type="component" value="Unassembled WGS sequence"/>
</dbReference>
<keyword evidence="2" id="KW-1185">Reference proteome</keyword>
<evidence type="ECO:0000313" key="2">
    <source>
        <dbReference type="Proteomes" id="UP000293925"/>
    </source>
</evidence>
<proteinExistence type="predicted"/>
<gene>
    <name evidence="1" type="ORF">EZ456_22645</name>
</gene>
<comment type="caution">
    <text evidence="1">The sequence shown here is derived from an EMBL/GenBank/DDBJ whole genome shotgun (WGS) entry which is preliminary data.</text>
</comment>
<dbReference type="EMBL" id="SJSO01000029">
    <property type="protein sequence ID" value="TCD17619.1"/>
    <property type="molecule type" value="Genomic_DNA"/>
</dbReference>
<protein>
    <submittedName>
        <fullName evidence="1">Uncharacterized protein</fullName>
    </submittedName>
</protein>
<evidence type="ECO:0000313" key="1">
    <source>
        <dbReference type="EMBL" id="TCD17619.1"/>
    </source>
</evidence>
<dbReference type="AlphaFoldDB" id="A0A4R0PJX1"/>
<dbReference type="RefSeq" id="WP_131534127.1">
    <property type="nucleotide sequence ID" value="NZ_SJSO01000029.1"/>
</dbReference>
<organism evidence="1 2">
    <name type="scientific">Pedobacter psychrodurus</name>
    <dbReference type="NCBI Taxonomy" id="2530456"/>
    <lineage>
        <taxon>Bacteria</taxon>
        <taxon>Pseudomonadati</taxon>
        <taxon>Bacteroidota</taxon>
        <taxon>Sphingobacteriia</taxon>
        <taxon>Sphingobacteriales</taxon>
        <taxon>Sphingobacteriaceae</taxon>
        <taxon>Pedobacter</taxon>
    </lineage>
</organism>
<dbReference type="OrthoDB" id="631891at2"/>
<reference evidence="1 2" key="1">
    <citation type="submission" date="2019-02" db="EMBL/GenBank/DDBJ databases">
        <title>Pedobacter sp. RP-3-21 sp. nov., isolated from Arctic soil.</title>
        <authorList>
            <person name="Dahal R.H."/>
        </authorList>
    </citation>
    <scope>NUCLEOTIDE SEQUENCE [LARGE SCALE GENOMIC DNA]</scope>
    <source>
        <strain evidence="1 2">RP-3-21</strain>
    </source>
</reference>
<accession>A0A4R0PJX1</accession>
<sequence length="447" mass="51992">MKNNLLKPVERAKEESEPITIIGKPLSQFYKLPFEKGSRVLRLEELDPITIGLHSTFKVHKNPNLVEKKLLSFKQGLLIVTVKLKNEASERVYIKVEYDHLLVSCSVDTDETYLGRYAYHTLRAMLWTGCLDFKAYYWPECFGVNTERSKYVDLVKKPNGPEIRLKKKFIGLFRPGDYFPEVKERVLVPRPTGAKHTVADLAPMGVGYCFANTDLQNFHSNHYPFLIPYVYAATAYLKTVKSYKRFVFNAQDVEGISVSPQQQELNSICFAMKKIAAIRFSVYGALPETVAEISRINEANQLEIFKLWNKALPLLVQQPFTHYLYTYGMRNVAGKPVRRDMKLAFFSLDIPVLSFVLRDKGDYFELQLRLKVKGKLLKLGSDSFGLFLVCDSVKTYLWYLLEAEMDYKLVWFFSRVNFRVQVLKGYYKEFFEGYVEGIERWYVVKRL</sequence>
<name>A0A4R0PJX1_9SPHI</name>